<dbReference type="RefSeq" id="WP_052514946.1">
    <property type="nucleotide sequence ID" value="NZ_AZAC01000009.1"/>
</dbReference>
<name>A0A0D2JYR9_9BACT</name>
<dbReference type="InterPro" id="IPR025714">
    <property type="entry name" value="Methyltranfer_dom"/>
</dbReference>
<keyword evidence="3" id="KW-1185">Reference proteome</keyword>
<reference evidence="2 3" key="1">
    <citation type="submission" date="2013-11" db="EMBL/GenBank/DDBJ databases">
        <title>Metagenomic analysis of a methanogenic consortium involved in long chain n-alkane degradation.</title>
        <authorList>
            <person name="Davidova I.A."/>
            <person name="Callaghan A.V."/>
            <person name="Wawrik B."/>
            <person name="Pruitt S."/>
            <person name="Marks C."/>
            <person name="Duncan K.E."/>
            <person name="Suflita J.M."/>
        </authorList>
    </citation>
    <scope>NUCLEOTIDE SEQUENCE [LARGE SCALE GENOMIC DNA]</scope>
    <source>
        <strain evidence="2 3">SPR</strain>
    </source>
</reference>
<evidence type="ECO:0000259" key="1">
    <source>
        <dbReference type="Pfam" id="PF13847"/>
    </source>
</evidence>
<dbReference type="PANTHER" id="PTHR42912:SF93">
    <property type="entry name" value="N6-ADENOSINE-METHYLTRANSFERASE TMT1A"/>
    <property type="match status" value="1"/>
</dbReference>
<dbReference type="AlphaFoldDB" id="A0A0D2JYR9"/>
<dbReference type="Proteomes" id="UP000032233">
    <property type="component" value="Unassembled WGS sequence"/>
</dbReference>
<protein>
    <recommendedName>
        <fullName evidence="1">Methyltransferase domain-containing protein</fullName>
    </recommendedName>
</protein>
<accession>A0A0D2JYR9</accession>
<dbReference type="GO" id="GO:0008168">
    <property type="term" value="F:methyltransferase activity"/>
    <property type="evidence" value="ECO:0007669"/>
    <property type="project" value="TreeGrafter"/>
</dbReference>
<dbReference type="CDD" id="cd02440">
    <property type="entry name" value="AdoMet_MTases"/>
    <property type="match status" value="1"/>
</dbReference>
<comment type="caution">
    <text evidence="2">The sequence shown here is derived from an EMBL/GenBank/DDBJ whole genome shotgun (WGS) entry which is preliminary data.</text>
</comment>
<proteinExistence type="predicted"/>
<evidence type="ECO:0000313" key="2">
    <source>
        <dbReference type="EMBL" id="KIX14710.1"/>
    </source>
</evidence>
<gene>
    <name evidence="2" type="ORF">X474_07400</name>
</gene>
<dbReference type="InterPro" id="IPR050508">
    <property type="entry name" value="Methyltransf_Superfamily"/>
</dbReference>
<sequence length="184" mass="20337">MNDAALMEKQYASKISYWMISLMHDNRLLPLIKNPDKILKNAGIKLGHQVLEVGCGPGFYTMAASRVVGERGQVYALDVNPYAIQKIEQKIAEAKADNITPMCANAARTGLPGQSLDSAFLFGLPRVVGGMKGLLSELYRVLKPGGVATFQRVRTSEEELKQAVEKTGFELHKQNGRLMIFVRK</sequence>
<dbReference type="SUPFAM" id="SSF53335">
    <property type="entry name" value="S-adenosyl-L-methionine-dependent methyltransferases"/>
    <property type="match status" value="1"/>
</dbReference>
<feature type="domain" description="Methyltransferase" evidence="1">
    <location>
        <begin position="47"/>
        <end position="171"/>
    </location>
</feature>
<dbReference type="PANTHER" id="PTHR42912">
    <property type="entry name" value="METHYLTRANSFERASE"/>
    <property type="match status" value="1"/>
</dbReference>
<dbReference type="OrthoDB" id="9765084at2"/>
<dbReference type="InParanoid" id="A0A0D2JYR9"/>
<dbReference type="Gene3D" id="3.40.50.150">
    <property type="entry name" value="Vaccinia Virus protein VP39"/>
    <property type="match status" value="1"/>
</dbReference>
<dbReference type="STRING" id="1429043.X474_07400"/>
<dbReference type="Pfam" id="PF13847">
    <property type="entry name" value="Methyltransf_31"/>
    <property type="match status" value="1"/>
</dbReference>
<dbReference type="EMBL" id="AZAC01000009">
    <property type="protein sequence ID" value="KIX14710.1"/>
    <property type="molecule type" value="Genomic_DNA"/>
</dbReference>
<dbReference type="FunCoup" id="A0A0D2JYR9">
    <property type="interactions" value="42"/>
</dbReference>
<evidence type="ECO:0000313" key="3">
    <source>
        <dbReference type="Proteomes" id="UP000032233"/>
    </source>
</evidence>
<dbReference type="InterPro" id="IPR029063">
    <property type="entry name" value="SAM-dependent_MTases_sf"/>
</dbReference>
<organism evidence="2 3">
    <name type="scientific">Dethiosulfatarculus sandiegensis</name>
    <dbReference type="NCBI Taxonomy" id="1429043"/>
    <lineage>
        <taxon>Bacteria</taxon>
        <taxon>Pseudomonadati</taxon>
        <taxon>Thermodesulfobacteriota</taxon>
        <taxon>Desulfarculia</taxon>
        <taxon>Desulfarculales</taxon>
        <taxon>Desulfarculaceae</taxon>
        <taxon>Dethiosulfatarculus</taxon>
    </lineage>
</organism>